<keyword evidence="2" id="KW-1185">Reference proteome</keyword>
<evidence type="ECO:0000313" key="2">
    <source>
        <dbReference type="Proteomes" id="UP001056120"/>
    </source>
</evidence>
<protein>
    <submittedName>
        <fullName evidence="1">Uncharacterized protein</fullName>
    </submittedName>
</protein>
<dbReference type="EMBL" id="CM042024">
    <property type="protein sequence ID" value="KAI3810108.1"/>
    <property type="molecule type" value="Genomic_DNA"/>
</dbReference>
<evidence type="ECO:0000313" key="1">
    <source>
        <dbReference type="EMBL" id="KAI3810108.1"/>
    </source>
</evidence>
<reference evidence="1 2" key="2">
    <citation type="journal article" date="2022" name="Mol. Ecol. Resour.">
        <title>The genomes of chicory, endive, great burdock and yacon provide insights into Asteraceae paleo-polyploidization history and plant inulin production.</title>
        <authorList>
            <person name="Fan W."/>
            <person name="Wang S."/>
            <person name="Wang H."/>
            <person name="Wang A."/>
            <person name="Jiang F."/>
            <person name="Liu H."/>
            <person name="Zhao H."/>
            <person name="Xu D."/>
            <person name="Zhang Y."/>
        </authorList>
    </citation>
    <scope>NUCLEOTIDE SEQUENCE [LARGE SCALE GENOMIC DNA]</scope>
    <source>
        <strain evidence="2">cv. Yunnan</strain>
        <tissue evidence="1">Leaves</tissue>
    </source>
</reference>
<organism evidence="1 2">
    <name type="scientific">Smallanthus sonchifolius</name>
    <dbReference type="NCBI Taxonomy" id="185202"/>
    <lineage>
        <taxon>Eukaryota</taxon>
        <taxon>Viridiplantae</taxon>
        <taxon>Streptophyta</taxon>
        <taxon>Embryophyta</taxon>
        <taxon>Tracheophyta</taxon>
        <taxon>Spermatophyta</taxon>
        <taxon>Magnoliopsida</taxon>
        <taxon>eudicotyledons</taxon>
        <taxon>Gunneridae</taxon>
        <taxon>Pentapetalae</taxon>
        <taxon>asterids</taxon>
        <taxon>campanulids</taxon>
        <taxon>Asterales</taxon>
        <taxon>Asteraceae</taxon>
        <taxon>Asteroideae</taxon>
        <taxon>Heliantheae alliance</taxon>
        <taxon>Millerieae</taxon>
        <taxon>Smallanthus</taxon>
    </lineage>
</organism>
<sequence>MAPPNANMDTAKEQFLKEFGESYGYPNAPKNIDDIRATEFKRLDAGNVYFDHAGATLYSELQMEAIFKDLTNSVYGNPHSQSSSSLATSDIIEDARHQVLKLCNASPKEYKCIFTSGATAALKLVGEAFPWSNQSTFMYTIENHNSVLGIREYALNKGAAALPLDFKEAAESSSIKVSHHPIQKRSEVRVLDKQPTGEIYNLFAFPSECNFSGLRFNLDLIDIMKEDSEKLLEGSQCRGNWMVLLDAAKGCSTDPPKLSTYKADFVVMSFYKLFGYPTGLGALIVRNEAAKLLKKTYFSGGTVAASIADIDFVKRREGIEESFEDGTLSFLNIASIRHGFNILNTLTPLSISRHTSSLARYTRNMLLALRHANGQEACKIYGLEYLEAVYSGLGPVVSFNLKRADGSWVGPREVENLASLSGIQLRTGCFCNPGACSKYLGLSHADLLSNIEAGHVCWDDLDILHGKPTGAVRVSFGYMSTFEDAWRFMNFIVSSFVLSPTSTLRSRSIPSATEGGRTTTEHYLTSIVVYPIKSCAGFKVDSWPLSSTGLLYDREWLLKSMNGEILTQKKVPEMNFIGTKIDLETGMLHVESPRCKEKLLIELESNLSAAVEEINVHAQRYEVMGYDNKIDTWFSNAVGRPCYLLRSSSRSCTRLNRSKNTSICRDIKTRLNFVNEAQLLLISEESVSDLNHRLNSVKEESVGLFKEVDAMRFRPNLVISGGGPYAEDSWSGLKIGKNHFLSLGGCNRCQMINLNYRAGEVERSNEPLATLAAYRRAKGKILFGILLRYVGDNEMDEEISSRLQVGQEVYPDA</sequence>
<proteinExistence type="predicted"/>
<gene>
    <name evidence="1" type="ORF">L1987_19717</name>
</gene>
<dbReference type="Proteomes" id="UP001056120">
    <property type="component" value="Linkage Group LG07"/>
</dbReference>
<accession>A0ACB9IRG7</accession>
<comment type="caution">
    <text evidence="1">The sequence shown here is derived from an EMBL/GenBank/DDBJ whole genome shotgun (WGS) entry which is preliminary data.</text>
</comment>
<name>A0ACB9IRG7_9ASTR</name>
<reference evidence="2" key="1">
    <citation type="journal article" date="2022" name="Mol. Ecol. Resour.">
        <title>The genomes of chicory, endive, great burdock and yacon provide insights into Asteraceae palaeo-polyploidization history and plant inulin production.</title>
        <authorList>
            <person name="Fan W."/>
            <person name="Wang S."/>
            <person name="Wang H."/>
            <person name="Wang A."/>
            <person name="Jiang F."/>
            <person name="Liu H."/>
            <person name="Zhao H."/>
            <person name="Xu D."/>
            <person name="Zhang Y."/>
        </authorList>
    </citation>
    <scope>NUCLEOTIDE SEQUENCE [LARGE SCALE GENOMIC DNA]</scope>
    <source>
        <strain evidence="2">cv. Yunnan</strain>
    </source>
</reference>